<name>A0A4R4DN64_9PROT</name>
<dbReference type="OrthoDB" id="9799384at2"/>
<evidence type="ECO:0000313" key="3">
    <source>
        <dbReference type="Proteomes" id="UP000295023"/>
    </source>
</evidence>
<dbReference type="Proteomes" id="UP000295023">
    <property type="component" value="Unassembled WGS sequence"/>
</dbReference>
<reference evidence="2 3" key="1">
    <citation type="submission" date="2019-03" db="EMBL/GenBank/DDBJ databases">
        <title>Paracraurococcus aquatilis NE82 genome sequence.</title>
        <authorList>
            <person name="Zhao Y."/>
            <person name="Du Z."/>
        </authorList>
    </citation>
    <scope>NUCLEOTIDE SEQUENCE [LARGE SCALE GENOMIC DNA]</scope>
    <source>
        <strain evidence="2 3">NE82</strain>
    </source>
</reference>
<dbReference type="Pfam" id="PF01381">
    <property type="entry name" value="HTH_3"/>
    <property type="match status" value="1"/>
</dbReference>
<dbReference type="Gene3D" id="1.10.260.40">
    <property type="entry name" value="lambda repressor-like DNA-binding domains"/>
    <property type="match status" value="1"/>
</dbReference>
<comment type="caution">
    <text evidence="2">The sequence shown here is derived from an EMBL/GenBank/DDBJ whole genome shotgun (WGS) entry which is preliminary data.</text>
</comment>
<dbReference type="CDD" id="cd00093">
    <property type="entry name" value="HTH_XRE"/>
    <property type="match status" value="1"/>
</dbReference>
<gene>
    <name evidence="2" type="ORF">EXY23_13405</name>
</gene>
<evidence type="ECO:0000313" key="2">
    <source>
        <dbReference type="EMBL" id="TCZ61190.1"/>
    </source>
</evidence>
<dbReference type="SUPFAM" id="SSF47413">
    <property type="entry name" value="lambda repressor-like DNA-binding domains"/>
    <property type="match status" value="1"/>
</dbReference>
<keyword evidence="3" id="KW-1185">Reference proteome</keyword>
<proteinExistence type="predicted"/>
<accession>A0A4R4DN64</accession>
<protein>
    <submittedName>
        <fullName evidence="2">Transcriptional regulator</fullName>
    </submittedName>
</protein>
<feature type="domain" description="HTH cro/C1-type" evidence="1">
    <location>
        <begin position="39"/>
        <end position="75"/>
    </location>
</feature>
<dbReference type="GO" id="GO:0003677">
    <property type="term" value="F:DNA binding"/>
    <property type="evidence" value="ECO:0007669"/>
    <property type="project" value="InterPro"/>
</dbReference>
<dbReference type="InterPro" id="IPR001387">
    <property type="entry name" value="Cro/C1-type_HTH"/>
</dbReference>
<dbReference type="InterPro" id="IPR010982">
    <property type="entry name" value="Lambda_DNA-bd_dom_sf"/>
</dbReference>
<dbReference type="EMBL" id="SKBM01000011">
    <property type="protein sequence ID" value="TCZ61190.1"/>
    <property type="molecule type" value="Genomic_DNA"/>
</dbReference>
<sequence>MPSSGGAALYRMGALDAATMRDIDALCLPPRPDYGSVAVRRIRAATRMSQPVFARLLEVDKSAVAQWERGVKRPSGPAARLLELLDPERGESPFMQVRRAMASPA</sequence>
<organism evidence="2 3">
    <name type="scientific">Roseicella aquatilis</name>
    <dbReference type="NCBI Taxonomy" id="2527868"/>
    <lineage>
        <taxon>Bacteria</taxon>
        <taxon>Pseudomonadati</taxon>
        <taxon>Pseudomonadota</taxon>
        <taxon>Alphaproteobacteria</taxon>
        <taxon>Acetobacterales</taxon>
        <taxon>Roseomonadaceae</taxon>
        <taxon>Roseicella</taxon>
    </lineage>
</organism>
<dbReference type="PROSITE" id="PS50943">
    <property type="entry name" value="HTH_CROC1"/>
    <property type="match status" value="1"/>
</dbReference>
<evidence type="ECO:0000259" key="1">
    <source>
        <dbReference type="PROSITE" id="PS50943"/>
    </source>
</evidence>
<dbReference type="AlphaFoldDB" id="A0A4R4DN64"/>